<dbReference type="SFLD" id="SFLDS00003">
    <property type="entry name" value="Haloacid_Dehalogenase"/>
    <property type="match status" value="1"/>
</dbReference>
<dbReference type="InterPro" id="IPR006439">
    <property type="entry name" value="HAD-SF_hydro_IA"/>
</dbReference>
<protein>
    <submittedName>
        <fullName evidence="3">2-haloacid dehalogenase</fullName>
    </submittedName>
</protein>
<dbReference type="EMBL" id="FOLB01000004">
    <property type="protein sequence ID" value="SFC14510.1"/>
    <property type="molecule type" value="Genomic_DNA"/>
</dbReference>
<gene>
    <name evidence="3" type="ORF">SAMN04487968_10456</name>
</gene>
<reference evidence="3 4" key="1">
    <citation type="submission" date="2016-10" db="EMBL/GenBank/DDBJ databases">
        <authorList>
            <person name="de Groot N.N."/>
        </authorList>
    </citation>
    <scope>NUCLEOTIDE SEQUENCE [LARGE SCALE GENOMIC DNA]</scope>
    <source>
        <strain evidence="3 4">CGMCC 1.7056</strain>
    </source>
</reference>
<dbReference type="OrthoDB" id="3774052at2"/>
<sequence>MLLVLDVNETLLDLDPLDAVVGDALGVDPGAHAEVTASRRAWFDRMVRSALTLTAAGEYVAFGRLAVAALQDLAAASGRKVDDGVIDRLSAGIAGLPPHPDVAPGLRSLREAGHRVVTLTNSVLDVAHAQLDNSGLTGLVDAVYSADTVGRLKPAPEPYRHVLERESVAAADAVLVAAHDWDVAGAAAVGMATAFVAREGRRPFGAIAAPTYVVDDLAALAGALPAGGR</sequence>
<dbReference type="PANTHER" id="PTHR43316:SF3">
    <property type="entry name" value="HALOACID DEHALOGENASE, TYPE II (AFU_ORTHOLOGUE AFUA_2G07750)-RELATED"/>
    <property type="match status" value="1"/>
</dbReference>
<dbReference type="Pfam" id="PF00702">
    <property type="entry name" value="Hydrolase"/>
    <property type="match status" value="1"/>
</dbReference>
<dbReference type="InterPro" id="IPR023198">
    <property type="entry name" value="PGP-like_dom2"/>
</dbReference>
<accession>A0A1I1GZX5</accession>
<dbReference type="Gene3D" id="1.10.150.240">
    <property type="entry name" value="Putative phosphatase, domain 2"/>
    <property type="match status" value="1"/>
</dbReference>
<dbReference type="Gene3D" id="3.40.50.1000">
    <property type="entry name" value="HAD superfamily/HAD-like"/>
    <property type="match status" value="1"/>
</dbReference>
<evidence type="ECO:0000313" key="4">
    <source>
        <dbReference type="Proteomes" id="UP000198832"/>
    </source>
</evidence>
<keyword evidence="2" id="KW-0378">Hydrolase</keyword>
<dbReference type="STRING" id="574651.SAMN04487968_10456"/>
<dbReference type="InterPro" id="IPR036412">
    <property type="entry name" value="HAD-like_sf"/>
</dbReference>
<dbReference type="SUPFAM" id="SSF56784">
    <property type="entry name" value="HAD-like"/>
    <property type="match status" value="1"/>
</dbReference>
<dbReference type="GO" id="GO:0019120">
    <property type="term" value="F:hydrolase activity, acting on acid halide bonds, in C-halide compounds"/>
    <property type="evidence" value="ECO:0007669"/>
    <property type="project" value="InterPro"/>
</dbReference>
<proteinExistence type="inferred from homology"/>
<organism evidence="3 4">
    <name type="scientific">Nocardioides terrae</name>
    <dbReference type="NCBI Taxonomy" id="574651"/>
    <lineage>
        <taxon>Bacteria</taxon>
        <taxon>Bacillati</taxon>
        <taxon>Actinomycetota</taxon>
        <taxon>Actinomycetes</taxon>
        <taxon>Propionibacteriales</taxon>
        <taxon>Nocardioidaceae</taxon>
        <taxon>Nocardioides</taxon>
    </lineage>
</organism>
<keyword evidence="4" id="KW-1185">Reference proteome</keyword>
<dbReference type="PANTHER" id="PTHR43316">
    <property type="entry name" value="HYDROLASE, HALOACID DELAHOGENASE-RELATED"/>
    <property type="match status" value="1"/>
</dbReference>
<dbReference type="Proteomes" id="UP000198832">
    <property type="component" value="Unassembled WGS sequence"/>
</dbReference>
<dbReference type="AlphaFoldDB" id="A0A1I1GZX5"/>
<comment type="similarity">
    <text evidence="1">Belongs to the HAD-like hydrolase superfamily. S-2-haloalkanoic acid dehalogenase family.</text>
</comment>
<dbReference type="InterPro" id="IPR023214">
    <property type="entry name" value="HAD_sf"/>
</dbReference>
<evidence type="ECO:0000313" key="3">
    <source>
        <dbReference type="EMBL" id="SFC14510.1"/>
    </source>
</evidence>
<dbReference type="RefSeq" id="WP_091121704.1">
    <property type="nucleotide sequence ID" value="NZ_FOLB01000004.1"/>
</dbReference>
<evidence type="ECO:0000256" key="1">
    <source>
        <dbReference type="ARBA" id="ARBA00008106"/>
    </source>
</evidence>
<dbReference type="PRINTS" id="PR00413">
    <property type="entry name" value="HADHALOGNASE"/>
</dbReference>
<dbReference type="NCBIfam" id="TIGR01428">
    <property type="entry name" value="HAD_type_II"/>
    <property type="match status" value="1"/>
</dbReference>
<dbReference type="SFLD" id="SFLDG01129">
    <property type="entry name" value="C1.5:_HAD__Beta-PGM__Phosphata"/>
    <property type="match status" value="1"/>
</dbReference>
<evidence type="ECO:0000256" key="2">
    <source>
        <dbReference type="ARBA" id="ARBA00022801"/>
    </source>
</evidence>
<dbReference type="InterPro" id="IPR051540">
    <property type="entry name" value="S-2-haloacid_dehalogenase"/>
</dbReference>
<dbReference type="InterPro" id="IPR006328">
    <property type="entry name" value="2-HAD"/>
</dbReference>
<name>A0A1I1GZX5_9ACTN</name>